<gene>
    <name evidence="1" type="ORF">FAEPRAM212_01148</name>
</gene>
<evidence type="ECO:0000313" key="2">
    <source>
        <dbReference type="Proteomes" id="UP000005945"/>
    </source>
</evidence>
<sequence>MSSFRLFFCIYHSTNSRAAADCPGIFHALFTPVYAGT</sequence>
<name>A8S9U9_9FIRM</name>
<dbReference type="HOGENOM" id="CLU_3343883_0_0_9"/>
<reference evidence="1 2" key="2">
    <citation type="submission" date="2007-09" db="EMBL/GenBank/DDBJ databases">
        <authorList>
            <person name="Fulton L."/>
            <person name="Clifton S."/>
            <person name="Fulton B."/>
            <person name="Xu J."/>
            <person name="Minx P."/>
            <person name="Pepin K.H."/>
            <person name="Johnson M."/>
            <person name="Thiruvilangam P."/>
            <person name="Bhonagiri V."/>
            <person name="Nash W.E."/>
            <person name="Mardis E.R."/>
            <person name="Wilson R.K."/>
        </authorList>
    </citation>
    <scope>NUCLEOTIDE SEQUENCE [LARGE SCALE GENOMIC DNA]</scope>
    <source>
        <strain evidence="1 2">M21/2</strain>
    </source>
</reference>
<dbReference type="EMBL" id="ABED02000023">
    <property type="protein sequence ID" value="EDP22114.1"/>
    <property type="molecule type" value="Genomic_DNA"/>
</dbReference>
<protein>
    <submittedName>
        <fullName evidence="1">Uncharacterized protein</fullName>
    </submittedName>
</protein>
<organism evidence="1 2">
    <name type="scientific">Faecalibacterium prausnitzii M21/2</name>
    <dbReference type="NCBI Taxonomy" id="411485"/>
    <lineage>
        <taxon>Bacteria</taxon>
        <taxon>Bacillati</taxon>
        <taxon>Bacillota</taxon>
        <taxon>Clostridia</taxon>
        <taxon>Eubacteriales</taxon>
        <taxon>Oscillospiraceae</taxon>
        <taxon>Faecalibacterium</taxon>
    </lineage>
</organism>
<comment type="caution">
    <text evidence="1">The sequence shown here is derived from an EMBL/GenBank/DDBJ whole genome shotgun (WGS) entry which is preliminary data.</text>
</comment>
<evidence type="ECO:0000313" key="1">
    <source>
        <dbReference type="EMBL" id="EDP22114.1"/>
    </source>
</evidence>
<proteinExistence type="predicted"/>
<accession>A8S9U9</accession>
<reference evidence="1 2" key="1">
    <citation type="submission" date="2007-09" db="EMBL/GenBank/DDBJ databases">
        <title>Draft genome sequence of Faecalibacterium prausnitzii M21/2.</title>
        <authorList>
            <person name="Sudarsanam P."/>
            <person name="Ley R."/>
            <person name="Guruge J."/>
            <person name="Turnbaugh P.J."/>
            <person name="Mahowald M."/>
            <person name="Liep D."/>
            <person name="Gordon J."/>
        </authorList>
    </citation>
    <scope>NUCLEOTIDE SEQUENCE [LARGE SCALE GENOMIC DNA]</scope>
    <source>
        <strain evidence="1 2">M21/2</strain>
    </source>
</reference>
<dbReference type="Proteomes" id="UP000005945">
    <property type="component" value="Unassembled WGS sequence"/>
</dbReference>
<dbReference type="AlphaFoldDB" id="A8S9U9"/>